<organism evidence="2 3">
    <name type="scientific">Effusibacillus dendaii</name>
    <dbReference type="NCBI Taxonomy" id="2743772"/>
    <lineage>
        <taxon>Bacteria</taxon>
        <taxon>Bacillati</taxon>
        <taxon>Bacillota</taxon>
        <taxon>Bacilli</taxon>
        <taxon>Bacillales</taxon>
        <taxon>Alicyclobacillaceae</taxon>
        <taxon>Effusibacillus</taxon>
    </lineage>
</organism>
<keyword evidence="3" id="KW-1185">Reference proteome</keyword>
<evidence type="ECO:0008006" key="4">
    <source>
        <dbReference type="Google" id="ProtNLM"/>
    </source>
</evidence>
<reference evidence="2 3" key="1">
    <citation type="submission" date="2020-08" db="EMBL/GenBank/DDBJ databases">
        <title>Complete Genome Sequence of Effusibacillus dendaii Strain skT53, Isolated from Farmland soil.</title>
        <authorList>
            <person name="Konishi T."/>
            <person name="Kawasaki H."/>
        </authorList>
    </citation>
    <scope>NUCLEOTIDE SEQUENCE [LARGE SCALE GENOMIC DNA]</scope>
    <source>
        <strain evidence="3">skT53</strain>
    </source>
</reference>
<keyword evidence="1" id="KW-0472">Membrane</keyword>
<evidence type="ECO:0000313" key="2">
    <source>
        <dbReference type="EMBL" id="BCJ86617.1"/>
    </source>
</evidence>
<accession>A0A7I8D9D9</accession>
<evidence type="ECO:0000313" key="3">
    <source>
        <dbReference type="Proteomes" id="UP000593802"/>
    </source>
</evidence>
<dbReference type="AlphaFoldDB" id="A0A7I8D9D9"/>
<sequence length="60" mass="6816">MWLKRTAKKFWRIEEGQALSEYGLILGLIAVAVISTLIAFRQELVDVFTHIANEIGKAKQ</sequence>
<evidence type="ECO:0000256" key="1">
    <source>
        <dbReference type="SAM" id="Phobius"/>
    </source>
</evidence>
<dbReference type="RefSeq" id="WP_200760604.1">
    <property type="nucleotide sequence ID" value="NZ_AP023366.1"/>
</dbReference>
<gene>
    <name evidence="2" type="ORF">skT53_16020</name>
</gene>
<dbReference type="Proteomes" id="UP000593802">
    <property type="component" value="Chromosome"/>
</dbReference>
<keyword evidence="1" id="KW-1133">Transmembrane helix</keyword>
<dbReference type="EMBL" id="AP023366">
    <property type="protein sequence ID" value="BCJ86617.1"/>
    <property type="molecule type" value="Genomic_DNA"/>
</dbReference>
<dbReference type="KEGG" id="eff:skT53_16020"/>
<keyword evidence="1" id="KW-0812">Transmembrane</keyword>
<proteinExistence type="predicted"/>
<name>A0A7I8D9D9_9BACL</name>
<protein>
    <recommendedName>
        <fullName evidence="4">Flp family type IVb pilin</fullName>
    </recommendedName>
</protein>
<feature type="transmembrane region" description="Helical" evidence="1">
    <location>
        <begin position="21"/>
        <end position="40"/>
    </location>
</feature>